<dbReference type="PROSITE" id="PS50943">
    <property type="entry name" value="HTH_CROC1"/>
    <property type="match status" value="1"/>
</dbReference>
<dbReference type="SUPFAM" id="SSF47413">
    <property type="entry name" value="lambda repressor-like DNA-binding domains"/>
    <property type="match status" value="1"/>
</dbReference>
<protein>
    <submittedName>
        <fullName evidence="2">Helix-turn-helix domain-containing protein</fullName>
    </submittedName>
</protein>
<accession>A0ABW9QQE5</accession>
<dbReference type="Gene3D" id="1.10.260.40">
    <property type="entry name" value="lambda repressor-like DNA-binding domains"/>
    <property type="match status" value="1"/>
</dbReference>
<dbReference type="CDD" id="cd00093">
    <property type="entry name" value="HTH_XRE"/>
    <property type="match status" value="1"/>
</dbReference>
<dbReference type="InterPro" id="IPR037664">
    <property type="entry name" value="BldD_C"/>
</dbReference>
<dbReference type="Pfam" id="PF21179">
    <property type="entry name" value="BldD-like_C"/>
    <property type="match status" value="1"/>
</dbReference>
<reference evidence="2 3" key="1">
    <citation type="submission" date="2019-11" db="EMBL/GenBank/DDBJ databases">
        <title>Acidiferrimicrobium australis gen. nov., sp. nov., an acidophilic and obligately heterotrophic, member of the Actinobacteria that catalyses dissimilatory oxido- reduction of iron isolated from metal-rich acidic water in Chile.</title>
        <authorList>
            <person name="Gonzalez D."/>
            <person name="Huber K."/>
            <person name="Hedrich S."/>
            <person name="Rojas-Villalobos C."/>
            <person name="Quatrini R."/>
            <person name="Dinamarca M.A."/>
            <person name="Schwarz A."/>
            <person name="Canales C."/>
            <person name="Nancucheo I."/>
        </authorList>
    </citation>
    <scope>NUCLEOTIDE SEQUENCE [LARGE SCALE GENOMIC DNA]</scope>
    <source>
        <strain evidence="2 3">USS-CCA1</strain>
    </source>
</reference>
<evidence type="ECO:0000313" key="2">
    <source>
        <dbReference type="EMBL" id="MST31542.1"/>
    </source>
</evidence>
<feature type="non-terminal residue" evidence="2">
    <location>
        <position position="156"/>
    </location>
</feature>
<dbReference type="CDD" id="cd16837">
    <property type="entry name" value="BldD_C_like"/>
    <property type="match status" value="1"/>
</dbReference>
<evidence type="ECO:0000313" key="3">
    <source>
        <dbReference type="Proteomes" id="UP000437736"/>
    </source>
</evidence>
<keyword evidence="3" id="KW-1185">Reference proteome</keyword>
<dbReference type="Proteomes" id="UP000437736">
    <property type="component" value="Unassembled WGS sequence"/>
</dbReference>
<sequence>MDEEDVSPAYAREVGNRLRHIRRQQGLSLQAVEEASKREFKASVLGAYERGERIVSVLRLQRLAGLYGVPVDQLLPRAPGSPGVNVDGATGLSRDVAPVRIDLARLDQLEAPERDLVRRYIGMIQIQRGDFNGRVITIRNEDVRALARVFERDDAD</sequence>
<dbReference type="EMBL" id="WJHE01000094">
    <property type="protein sequence ID" value="MST31542.1"/>
    <property type="molecule type" value="Genomic_DNA"/>
</dbReference>
<dbReference type="InterPro" id="IPR010982">
    <property type="entry name" value="Lambda_DNA-bd_dom_sf"/>
</dbReference>
<proteinExistence type="predicted"/>
<dbReference type="InterPro" id="IPR001387">
    <property type="entry name" value="Cro/C1-type_HTH"/>
</dbReference>
<gene>
    <name evidence="2" type="ORF">GHK86_02200</name>
</gene>
<organism evidence="2 3">
    <name type="scientific">Acidiferrimicrobium australe</name>
    <dbReference type="NCBI Taxonomy" id="2664430"/>
    <lineage>
        <taxon>Bacteria</taxon>
        <taxon>Bacillati</taxon>
        <taxon>Actinomycetota</taxon>
        <taxon>Acidimicrobiia</taxon>
        <taxon>Acidimicrobiales</taxon>
        <taxon>Acidimicrobiaceae</taxon>
        <taxon>Acidiferrimicrobium</taxon>
    </lineage>
</organism>
<dbReference type="SMART" id="SM00530">
    <property type="entry name" value="HTH_XRE"/>
    <property type="match status" value="1"/>
</dbReference>
<dbReference type="InterPro" id="IPR038099">
    <property type="entry name" value="BldD-like_C_sf"/>
</dbReference>
<feature type="domain" description="HTH cro/C1-type" evidence="1">
    <location>
        <begin position="18"/>
        <end position="74"/>
    </location>
</feature>
<name>A0ABW9QQE5_9ACTN</name>
<dbReference type="Pfam" id="PF13560">
    <property type="entry name" value="HTH_31"/>
    <property type="match status" value="1"/>
</dbReference>
<comment type="caution">
    <text evidence="2">The sequence shown here is derived from an EMBL/GenBank/DDBJ whole genome shotgun (WGS) entry which is preliminary data.</text>
</comment>
<evidence type="ECO:0000259" key="1">
    <source>
        <dbReference type="PROSITE" id="PS50943"/>
    </source>
</evidence>
<dbReference type="Gene3D" id="1.10.10.1930">
    <property type="match status" value="1"/>
</dbReference>